<gene>
    <name evidence="3" type="ORF">LCGC14_0002620</name>
</gene>
<dbReference type="GO" id="GO:0016787">
    <property type="term" value="F:hydrolase activity"/>
    <property type="evidence" value="ECO:0007669"/>
    <property type="project" value="UniProtKB-KW"/>
</dbReference>
<dbReference type="InterPro" id="IPR029058">
    <property type="entry name" value="AB_hydrolase_fold"/>
</dbReference>
<evidence type="ECO:0000259" key="2">
    <source>
        <dbReference type="Pfam" id="PF00561"/>
    </source>
</evidence>
<accession>A0A0F9YIY2</accession>
<dbReference type="SUPFAM" id="SSF53474">
    <property type="entry name" value="alpha/beta-Hydrolases"/>
    <property type="match status" value="1"/>
</dbReference>
<dbReference type="InterPro" id="IPR000073">
    <property type="entry name" value="AB_hydrolase_1"/>
</dbReference>
<feature type="domain" description="AB hydrolase-1" evidence="2">
    <location>
        <begin position="14"/>
        <end position="110"/>
    </location>
</feature>
<dbReference type="PANTHER" id="PTHR46118">
    <property type="entry name" value="PROTEIN ABHD11"/>
    <property type="match status" value="1"/>
</dbReference>
<reference evidence="3" key="1">
    <citation type="journal article" date="2015" name="Nature">
        <title>Complex archaea that bridge the gap between prokaryotes and eukaryotes.</title>
        <authorList>
            <person name="Spang A."/>
            <person name="Saw J.H."/>
            <person name="Jorgensen S.L."/>
            <person name="Zaremba-Niedzwiedzka K."/>
            <person name="Martijn J."/>
            <person name="Lind A.E."/>
            <person name="van Eijk R."/>
            <person name="Schleper C."/>
            <person name="Guy L."/>
            <person name="Ettema T.J."/>
        </authorList>
    </citation>
    <scope>NUCLEOTIDE SEQUENCE</scope>
</reference>
<dbReference type="PANTHER" id="PTHR46118:SF4">
    <property type="entry name" value="PROTEIN ABHD11"/>
    <property type="match status" value="1"/>
</dbReference>
<organism evidence="3">
    <name type="scientific">marine sediment metagenome</name>
    <dbReference type="NCBI Taxonomy" id="412755"/>
    <lineage>
        <taxon>unclassified sequences</taxon>
        <taxon>metagenomes</taxon>
        <taxon>ecological metagenomes</taxon>
    </lineage>
</organism>
<proteinExistence type="predicted"/>
<dbReference type="EMBL" id="LAZR01000001">
    <property type="protein sequence ID" value="KKO12252.1"/>
    <property type="molecule type" value="Genomic_DNA"/>
</dbReference>
<dbReference type="PRINTS" id="PR00412">
    <property type="entry name" value="EPOXHYDRLASE"/>
</dbReference>
<evidence type="ECO:0000313" key="3">
    <source>
        <dbReference type="EMBL" id="KKO12252.1"/>
    </source>
</evidence>
<name>A0A0F9YIY2_9ZZZZ</name>
<dbReference type="InterPro" id="IPR000639">
    <property type="entry name" value="Epox_hydrolase-like"/>
</dbReference>
<dbReference type="AlphaFoldDB" id="A0A0F9YIY2"/>
<dbReference type="Gene3D" id="3.40.50.1820">
    <property type="entry name" value="alpha/beta hydrolase"/>
    <property type="match status" value="1"/>
</dbReference>
<evidence type="ECO:0000256" key="1">
    <source>
        <dbReference type="ARBA" id="ARBA00022801"/>
    </source>
</evidence>
<sequence length="270" mass="30447">MKLNFRQYGDSGEPLLILHGLLGSLNNWAWHSRKLAEHFTVYGLDLRNHGASPHDDAMSYALMAQDVVEFMDDHNLRAVHVLGHSMGGKVAMQLAMDHPERVKRLVVADIAPVQYGGERGEHDEIFEGLCALDIDTLTSRTEAGKQLAPWVEDEVVRQFLLSNLARDDDGGYSWRINLPVLRDSYPAMRDKPSGEGVFDGDVLFIRGDLSDYITESHREETLRHFPKASIKTLMQAGHWLHAEKPESFNRLVLDFLSDSDSHSDNKQADS</sequence>
<comment type="caution">
    <text evidence="3">The sequence shown here is derived from an EMBL/GenBank/DDBJ whole genome shotgun (WGS) entry which is preliminary data.</text>
</comment>
<keyword evidence="1" id="KW-0378">Hydrolase</keyword>
<dbReference type="PRINTS" id="PR00111">
    <property type="entry name" value="ABHYDROLASE"/>
</dbReference>
<protein>
    <recommendedName>
        <fullName evidence="2">AB hydrolase-1 domain-containing protein</fullName>
    </recommendedName>
</protein>
<dbReference type="Pfam" id="PF00561">
    <property type="entry name" value="Abhydrolase_1"/>
    <property type="match status" value="1"/>
</dbReference>